<evidence type="ECO:0000256" key="1">
    <source>
        <dbReference type="ARBA" id="ARBA00004141"/>
    </source>
</evidence>
<dbReference type="PANTHER" id="PTHR33048">
    <property type="entry name" value="PTH11-LIKE INTEGRAL MEMBRANE PROTEIN (AFU_ORTHOLOGUE AFUA_5G11245)"/>
    <property type="match status" value="1"/>
</dbReference>
<dbReference type="Pfam" id="PF20684">
    <property type="entry name" value="Fung_rhodopsin"/>
    <property type="match status" value="1"/>
</dbReference>
<comment type="subcellular location">
    <subcellularLocation>
        <location evidence="1">Membrane</location>
        <topology evidence="1">Multi-pass membrane protein</topology>
    </subcellularLocation>
</comment>
<evidence type="ECO:0000259" key="7">
    <source>
        <dbReference type="Pfam" id="PF20684"/>
    </source>
</evidence>
<feature type="transmembrane region" description="Helical" evidence="6">
    <location>
        <begin position="65"/>
        <end position="88"/>
    </location>
</feature>
<dbReference type="AlphaFoldDB" id="A0A8H4UCM3"/>
<feature type="transmembrane region" description="Helical" evidence="6">
    <location>
        <begin position="31"/>
        <end position="53"/>
    </location>
</feature>
<dbReference type="EMBL" id="JABEYC010000815">
    <property type="protein sequence ID" value="KAF4973991.1"/>
    <property type="molecule type" value="Genomic_DNA"/>
</dbReference>
<keyword evidence="9" id="KW-1185">Reference proteome</keyword>
<feature type="transmembrane region" description="Helical" evidence="6">
    <location>
        <begin position="108"/>
        <end position="133"/>
    </location>
</feature>
<dbReference type="OrthoDB" id="5342292at2759"/>
<feature type="transmembrane region" description="Helical" evidence="6">
    <location>
        <begin position="218"/>
        <end position="239"/>
    </location>
</feature>
<sequence>MNETQAPGTPVGLAAGSPKELFSHTEGPALVLFWTAVLLPVFSIPIVLLRVWASKRIVNKWHTDDTLIIIATIFSILGCVSSAIAARLGAGDYIYTIKPEGLDWLIKALKWFGLPLYNLATIFIKASVLTFYLRFTIEIYFRSTVFTLLFIVVVNGLANSIASGAIQCASTPDSLPGACDLVIVQIVSSAVNSASDLVILLLPFWLLHPMRVPVGRRIAIAMVLMAGGFVLVVSIIGLLEAVLASTGAGRFSDPAYVLGDVSLKTGQESFVPACRA</sequence>
<keyword evidence="2 6" id="KW-0812">Transmembrane</keyword>
<evidence type="ECO:0000256" key="6">
    <source>
        <dbReference type="SAM" id="Phobius"/>
    </source>
</evidence>
<dbReference type="InterPro" id="IPR052337">
    <property type="entry name" value="SAT4-like"/>
</dbReference>
<evidence type="ECO:0000256" key="4">
    <source>
        <dbReference type="ARBA" id="ARBA00023136"/>
    </source>
</evidence>
<name>A0A8H4UCM3_9HYPO</name>
<evidence type="ECO:0000256" key="2">
    <source>
        <dbReference type="ARBA" id="ARBA00022692"/>
    </source>
</evidence>
<proteinExistence type="inferred from homology"/>
<reference evidence="8" key="2">
    <citation type="submission" date="2020-05" db="EMBL/GenBank/DDBJ databases">
        <authorList>
            <person name="Kim H.-S."/>
            <person name="Proctor R.H."/>
            <person name="Brown D.W."/>
        </authorList>
    </citation>
    <scope>NUCLEOTIDE SEQUENCE</scope>
    <source>
        <strain evidence="8">NRRL 22465</strain>
    </source>
</reference>
<keyword evidence="3 6" id="KW-1133">Transmembrane helix</keyword>
<protein>
    <recommendedName>
        <fullName evidence="7">Rhodopsin domain-containing protein</fullName>
    </recommendedName>
</protein>
<dbReference type="PANTHER" id="PTHR33048:SF55">
    <property type="entry name" value="INTEGRAL MEMBRANE PROTEIN"/>
    <property type="match status" value="1"/>
</dbReference>
<feature type="domain" description="Rhodopsin" evidence="7">
    <location>
        <begin position="49"/>
        <end position="243"/>
    </location>
</feature>
<reference evidence="8" key="1">
    <citation type="journal article" date="2020" name="BMC Genomics">
        <title>Correction to: Identification and distribution of gene clusters required for synthesis of sphingolipid metabolism inhibitors in diverse species of the filamentous fungus Fusarium.</title>
        <authorList>
            <person name="Kim H.S."/>
            <person name="Lohmar J.M."/>
            <person name="Busman M."/>
            <person name="Brown D.W."/>
            <person name="Naumann T.A."/>
            <person name="Divon H.H."/>
            <person name="Lysoe E."/>
            <person name="Uhlig S."/>
            <person name="Proctor R.H."/>
        </authorList>
    </citation>
    <scope>NUCLEOTIDE SEQUENCE</scope>
    <source>
        <strain evidence="8">NRRL 22465</strain>
    </source>
</reference>
<gene>
    <name evidence="8" type="ORF">FZEAL_9059</name>
</gene>
<accession>A0A8H4UCM3</accession>
<dbReference type="InterPro" id="IPR049326">
    <property type="entry name" value="Rhodopsin_dom_fungi"/>
</dbReference>
<comment type="similarity">
    <text evidence="5">Belongs to the SAT4 family.</text>
</comment>
<dbReference type="Proteomes" id="UP000635477">
    <property type="component" value="Unassembled WGS sequence"/>
</dbReference>
<feature type="transmembrane region" description="Helical" evidence="6">
    <location>
        <begin position="145"/>
        <end position="166"/>
    </location>
</feature>
<dbReference type="GO" id="GO:0016020">
    <property type="term" value="C:membrane"/>
    <property type="evidence" value="ECO:0007669"/>
    <property type="project" value="UniProtKB-SubCell"/>
</dbReference>
<evidence type="ECO:0000256" key="5">
    <source>
        <dbReference type="ARBA" id="ARBA00038359"/>
    </source>
</evidence>
<evidence type="ECO:0000313" key="9">
    <source>
        <dbReference type="Proteomes" id="UP000635477"/>
    </source>
</evidence>
<comment type="caution">
    <text evidence="8">The sequence shown here is derived from an EMBL/GenBank/DDBJ whole genome shotgun (WGS) entry which is preliminary data.</text>
</comment>
<keyword evidence="4 6" id="KW-0472">Membrane</keyword>
<feature type="transmembrane region" description="Helical" evidence="6">
    <location>
        <begin position="186"/>
        <end position="206"/>
    </location>
</feature>
<evidence type="ECO:0000313" key="8">
    <source>
        <dbReference type="EMBL" id="KAF4973991.1"/>
    </source>
</evidence>
<organism evidence="8 9">
    <name type="scientific">Fusarium zealandicum</name>
    <dbReference type="NCBI Taxonomy" id="1053134"/>
    <lineage>
        <taxon>Eukaryota</taxon>
        <taxon>Fungi</taxon>
        <taxon>Dikarya</taxon>
        <taxon>Ascomycota</taxon>
        <taxon>Pezizomycotina</taxon>
        <taxon>Sordariomycetes</taxon>
        <taxon>Hypocreomycetidae</taxon>
        <taxon>Hypocreales</taxon>
        <taxon>Nectriaceae</taxon>
        <taxon>Fusarium</taxon>
        <taxon>Fusarium staphyleae species complex</taxon>
    </lineage>
</organism>
<evidence type="ECO:0000256" key="3">
    <source>
        <dbReference type="ARBA" id="ARBA00022989"/>
    </source>
</evidence>